<evidence type="ECO:0000313" key="2">
    <source>
        <dbReference type="EMBL" id="KAL2750523.1"/>
    </source>
</evidence>
<evidence type="ECO:0000256" key="1">
    <source>
        <dbReference type="SAM" id="MobiDB-lite"/>
    </source>
</evidence>
<dbReference type="Proteomes" id="UP001607303">
    <property type="component" value="Unassembled WGS sequence"/>
</dbReference>
<proteinExistence type="predicted"/>
<name>A0ABD2CZF6_VESMC</name>
<sequence length="110" mass="12638">MRIVGRTWMPSCFTNFSSSTEITETMASVKEIIQIEIRSTKEITFEKSKENLGQWSRESLTCHGTTSSFILLKLRAEAKNEKEDEEGLKTLDGDEEEEEEEEKGVEGELW</sequence>
<reference evidence="2 3" key="1">
    <citation type="journal article" date="2024" name="Ann. Entomol. Soc. Am.">
        <title>Genomic analyses of the southern and eastern yellowjacket wasps (Hymenoptera: Vespidae) reveal evolutionary signatures of social life.</title>
        <authorList>
            <person name="Catto M.A."/>
            <person name="Caine P.B."/>
            <person name="Orr S.E."/>
            <person name="Hunt B.G."/>
            <person name="Goodisman M.A.D."/>
        </authorList>
    </citation>
    <scope>NUCLEOTIDE SEQUENCE [LARGE SCALE GENOMIC DNA]</scope>
    <source>
        <strain evidence="2">232</strain>
        <tissue evidence="2">Head and thorax</tissue>
    </source>
</reference>
<protein>
    <submittedName>
        <fullName evidence="2">Uncharacterized protein</fullName>
    </submittedName>
</protein>
<evidence type="ECO:0000313" key="3">
    <source>
        <dbReference type="Proteomes" id="UP001607303"/>
    </source>
</evidence>
<feature type="region of interest" description="Disordered" evidence="1">
    <location>
        <begin position="79"/>
        <end position="110"/>
    </location>
</feature>
<gene>
    <name evidence="2" type="ORF">V1477_001313</name>
</gene>
<dbReference type="AlphaFoldDB" id="A0ABD2CZF6"/>
<keyword evidence="3" id="KW-1185">Reference proteome</keyword>
<feature type="compositionally biased region" description="Acidic residues" evidence="1">
    <location>
        <begin position="93"/>
        <end position="110"/>
    </location>
</feature>
<organism evidence="2 3">
    <name type="scientific">Vespula maculifrons</name>
    <name type="common">Eastern yellow jacket</name>
    <name type="synonym">Wasp</name>
    <dbReference type="NCBI Taxonomy" id="7453"/>
    <lineage>
        <taxon>Eukaryota</taxon>
        <taxon>Metazoa</taxon>
        <taxon>Ecdysozoa</taxon>
        <taxon>Arthropoda</taxon>
        <taxon>Hexapoda</taxon>
        <taxon>Insecta</taxon>
        <taxon>Pterygota</taxon>
        <taxon>Neoptera</taxon>
        <taxon>Endopterygota</taxon>
        <taxon>Hymenoptera</taxon>
        <taxon>Apocrita</taxon>
        <taxon>Aculeata</taxon>
        <taxon>Vespoidea</taxon>
        <taxon>Vespidae</taxon>
        <taxon>Vespinae</taxon>
        <taxon>Vespula</taxon>
    </lineage>
</organism>
<comment type="caution">
    <text evidence="2">The sequence shown here is derived from an EMBL/GenBank/DDBJ whole genome shotgun (WGS) entry which is preliminary data.</text>
</comment>
<accession>A0ABD2CZF6</accession>
<feature type="compositionally biased region" description="Basic and acidic residues" evidence="1">
    <location>
        <begin position="79"/>
        <end position="92"/>
    </location>
</feature>
<dbReference type="EMBL" id="JAYRBN010000010">
    <property type="protein sequence ID" value="KAL2750523.1"/>
    <property type="molecule type" value="Genomic_DNA"/>
</dbReference>